<feature type="region of interest" description="Disordered" evidence="1">
    <location>
        <begin position="262"/>
        <end position="281"/>
    </location>
</feature>
<dbReference type="OrthoDB" id="8964816at2759"/>
<feature type="region of interest" description="Disordered" evidence="1">
    <location>
        <begin position="314"/>
        <end position="347"/>
    </location>
</feature>
<organism evidence="2">
    <name type="scientific">Tetraodon nigroviridis</name>
    <name type="common">Spotted green pufferfish</name>
    <name type="synonym">Chelonodon nigroviridis</name>
    <dbReference type="NCBI Taxonomy" id="99883"/>
    <lineage>
        <taxon>Eukaryota</taxon>
        <taxon>Metazoa</taxon>
        <taxon>Chordata</taxon>
        <taxon>Craniata</taxon>
        <taxon>Vertebrata</taxon>
        <taxon>Euteleostomi</taxon>
        <taxon>Actinopterygii</taxon>
        <taxon>Neopterygii</taxon>
        <taxon>Teleostei</taxon>
        <taxon>Neoteleostei</taxon>
        <taxon>Acanthomorphata</taxon>
        <taxon>Eupercaria</taxon>
        <taxon>Tetraodontiformes</taxon>
        <taxon>Tetradontoidea</taxon>
        <taxon>Tetraodontidae</taxon>
        <taxon>Tetraodon</taxon>
    </lineage>
</organism>
<feature type="compositionally biased region" description="Polar residues" evidence="1">
    <location>
        <begin position="262"/>
        <end position="277"/>
    </location>
</feature>
<comment type="caution">
    <text evidence="2">The sequence shown here is derived from an EMBL/GenBank/DDBJ whole genome shotgun (WGS) entry which is preliminary data.</text>
</comment>
<feature type="compositionally biased region" description="Basic and acidic residues" evidence="1">
    <location>
        <begin position="329"/>
        <end position="347"/>
    </location>
</feature>
<accession>Q4RPC3</accession>
<feature type="compositionally biased region" description="Basic and acidic residues" evidence="1">
    <location>
        <begin position="219"/>
        <end position="229"/>
    </location>
</feature>
<feature type="region of interest" description="Disordered" evidence="1">
    <location>
        <begin position="156"/>
        <end position="234"/>
    </location>
</feature>
<dbReference type="EMBL" id="CAAE01015008">
    <property type="protein sequence ID" value="CAG09759.1"/>
    <property type="molecule type" value="Genomic_DNA"/>
</dbReference>
<feature type="compositionally biased region" description="Low complexity" evidence="1">
    <location>
        <begin position="11"/>
        <end position="22"/>
    </location>
</feature>
<dbReference type="AlphaFoldDB" id="Q4RPC3"/>
<protein>
    <submittedName>
        <fullName evidence="2">(spotted green pufferfish) hypothetical protein</fullName>
    </submittedName>
</protein>
<sequence>MAEAALMSLTAPAPALNPPNQNRTTPASNLRPPTPNSPSTSPCPSLSRPLLQEPVKGQNPHLQNLIRPGRETLRPQRPATAWSWAATTIPSSWATASTAGLLETHTGTKQANNLLGEHLHIALSSELEDAHKTIEALENVNVPCLIKELLQKHLNPSGAKQKTVTSPVPAGRSAATPAGSLSQALKAEDPAQKWLMGPEAGPPRVTAFTPVKQGVPQSRNDHIQRESDRSPPFTLEDLSADIYRKISARYAARPQPLYAQSLSSNASETPPNLQQTHAGVDSWAGKGGMQVTFLEEDVADVTSTSAQKILEEFLRQLQPHQEVPEGEEERSRREKMAAEKHTEQGAG</sequence>
<evidence type="ECO:0000256" key="1">
    <source>
        <dbReference type="SAM" id="MobiDB-lite"/>
    </source>
</evidence>
<feature type="compositionally biased region" description="Low complexity" evidence="1">
    <location>
        <begin position="37"/>
        <end position="51"/>
    </location>
</feature>
<reference evidence="2" key="1">
    <citation type="journal article" date="2004" name="Nature">
        <title>Genome duplication in the teleost fish Tetraodon nigroviridis reveals the early vertebrate proto-karyotype.</title>
        <authorList>
            <person name="Jaillon O."/>
            <person name="Aury J.-M."/>
            <person name="Brunet F."/>
            <person name="Petit J.-L."/>
            <person name="Stange-Thomann N."/>
            <person name="Mauceli E."/>
            <person name="Bouneau L."/>
            <person name="Fischer C."/>
            <person name="Ozouf-Costaz C."/>
            <person name="Bernot A."/>
            <person name="Nicaud S."/>
            <person name="Jaffe D."/>
            <person name="Fisher S."/>
            <person name="Lutfalla G."/>
            <person name="Dossat C."/>
            <person name="Segurens B."/>
            <person name="Dasilva C."/>
            <person name="Salanoubat M."/>
            <person name="Levy M."/>
            <person name="Boudet N."/>
            <person name="Castellano S."/>
            <person name="Anthouard V."/>
            <person name="Jubin C."/>
            <person name="Castelli V."/>
            <person name="Katinka M."/>
            <person name="Vacherie B."/>
            <person name="Biemont C."/>
            <person name="Skalli Z."/>
            <person name="Cattolico L."/>
            <person name="Poulain J."/>
            <person name="De Berardinis V."/>
            <person name="Cruaud C."/>
            <person name="Duprat S."/>
            <person name="Brottier P."/>
            <person name="Coutanceau J.-P."/>
            <person name="Gouzy J."/>
            <person name="Parra G."/>
            <person name="Lardier G."/>
            <person name="Chapple C."/>
            <person name="McKernan K.J."/>
            <person name="McEwan P."/>
            <person name="Bosak S."/>
            <person name="Kellis M."/>
            <person name="Volff J.-N."/>
            <person name="Guigo R."/>
            <person name="Zody M.C."/>
            <person name="Mesirov J."/>
            <person name="Lindblad-Toh K."/>
            <person name="Birren B."/>
            <person name="Nusbaum C."/>
            <person name="Kahn D."/>
            <person name="Robinson-Rechavi M."/>
            <person name="Laudet V."/>
            <person name="Schachter V."/>
            <person name="Quetier F."/>
            <person name="Saurin W."/>
            <person name="Scarpelli C."/>
            <person name="Wincker P."/>
            <person name="Lander E.S."/>
            <person name="Weissenbach J."/>
            <person name="Roest Crollius H."/>
        </authorList>
    </citation>
    <scope>NUCLEOTIDE SEQUENCE [LARGE SCALE GENOMIC DNA]</scope>
</reference>
<gene>
    <name evidence="2" type="ORF">GSTENG00031176001</name>
</gene>
<feature type="region of interest" description="Disordered" evidence="1">
    <location>
        <begin position="1"/>
        <end position="73"/>
    </location>
</feature>
<proteinExistence type="predicted"/>
<dbReference type="KEGG" id="tng:GSTEN00031176G001"/>
<name>Q4RPC3_TETNG</name>
<evidence type="ECO:0000313" key="2">
    <source>
        <dbReference type="EMBL" id="CAG09759.1"/>
    </source>
</evidence>
<reference evidence="2" key="2">
    <citation type="submission" date="2004-02" db="EMBL/GenBank/DDBJ databases">
        <authorList>
            <consortium name="Genoscope"/>
            <consortium name="Whitehead Institute Centre for Genome Research"/>
        </authorList>
    </citation>
    <scope>NUCLEOTIDE SEQUENCE</scope>
</reference>